<dbReference type="InterPro" id="IPR000089">
    <property type="entry name" value="Biotin_lipoyl"/>
</dbReference>
<dbReference type="InterPro" id="IPR001882">
    <property type="entry name" value="Biotin_BS"/>
</dbReference>
<feature type="compositionally biased region" description="Low complexity" evidence="2">
    <location>
        <begin position="48"/>
        <end position="68"/>
    </location>
</feature>
<feature type="region of interest" description="Disordered" evidence="2">
    <location>
        <begin position="48"/>
        <end position="73"/>
    </location>
</feature>
<sequence length="140" mass="14321">MKEYKLNINGNDYQVAVNDLNGNRADVTVNGTNYTVTLDQEKAVAAKPVAAAAPAPAQPAPAAAAKPAAGGGAVKSPLPGVILDIKVAVGDAVKVGQRLMVLEAMKMENNVDSDKEGTVAEIRVGTGDSVLEGDVLIVIE</sequence>
<dbReference type="SUPFAM" id="SSF51230">
    <property type="entry name" value="Single hybrid motif"/>
    <property type="match status" value="1"/>
</dbReference>
<dbReference type="Gene3D" id="2.40.50.100">
    <property type="match status" value="1"/>
</dbReference>
<keyword evidence="1" id="KW-0092">Biotin</keyword>
<name>A0ABR7CKU3_9BACT</name>
<protein>
    <submittedName>
        <fullName evidence="4">Acetyl-CoA carboxylase biotin carboxyl carrier protein subunit</fullName>
    </submittedName>
</protein>
<evidence type="ECO:0000256" key="2">
    <source>
        <dbReference type="SAM" id="MobiDB-lite"/>
    </source>
</evidence>
<gene>
    <name evidence="4" type="ORF">H8S08_02300</name>
</gene>
<dbReference type="PANTHER" id="PTHR45266">
    <property type="entry name" value="OXALOACETATE DECARBOXYLASE ALPHA CHAIN"/>
    <property type="match status" value="1"/>
</dbReference>
<evidence type="ECO:0000313" key="5">
    <source>
        <dbReference type="Proteomes" id="UP000636891"/>
    </source>
</evidence>
<keyword evidence="5" id="KW-1185">Reference proteome</keyword>
<proteinExistence type="predicted"/>
<dbReference type="RefSeq" id="WP_118656375.1">
    <property type="nucleotide sequence ID" value="NZ_JACOOK010000001.1"/>
</dbReference>
<dbReference type="InterPro" id="IPR011053">
    <property type="entry name" value="Single_hybrid_motif"/>
</dbReference>
<organism evidence="4 5">
    <name type="scientific">Alistipes hominis</name>
    <dbReference type="NCBI Taxonomy" id="2763015"/>
    <lineage>
        <taxon>Bacteria</taxon>
        <taxon>Pseudomonadati</taxon>
        <taxon>Bacteroidota</taxon>
        <taxon>Bacteroidia</taxon>
        <taxon>Bacteroidales</taxon>
        <taxon>Rikenellaceae</taxon>
        <taxon>Alistipes</taxon>
    </lineage>
</organism>
<accession>A0ABR7CKU3</accession>
<comment type="caution">
    <text evidence="4">The sequence shown here is derived from an EMBL/GenBank/DDBJ whole genome shotgun (WGS) entry which is preliminary data.</text>
</comment>
<evidence type="ECO:0000313" key="4">
    <source>
        <dbReference type="EMBL" id="MBC5615855.1"/>
    </source>
</evidence>
<evidence type="ECO:0000259" key="3">
    <source>
        <dbReference type="PROSITE" id="PS50968"/>
    </source>
</evidence>
<evidence type="ECO:0000256" key="1">
    <source>
        <dbReference type="ARBA" id="ARBA00023267"/>
    </source>
</evidence>
<dbReference type="PROSITE" id="PS00188">
    <property type="entry name" value="BIOTIN"/>
    <property type="match status" value="1"/>
</dbReference>
<dbReference type="PROSITE" id="PS50968">
    <property type="entry name" value="BIOTINYL_LIPOYL"/>
    <property type="match status" value="1"/>
</dbReference>
<dbReference type="Pfam" id="PF00364">
    <property type="entry name" value="Biotin_lipoyl"/>
    <property type="match status" value="1"/>
</dbReference>
<dbReference type="PANTHER" id="PTHR45266:SF3">
    <property type="entry name" value="OXALOACETATE DECARBOXYLASE ALPHA CHAIN"/>
    <property type="match status" value="1"/>
</dbReference>
<dbReference type="Proteomes" id="UP000636891">
    <property type="component" value="Unassembled WGS sequence"/>
</dbReference>
<feature type="domain" description="Lipoyl-binding" evidence="3">
    <location>
        <begin position="61"/>
        <end position="140"/>
    </location>
</feature>
<reference evidence="4 5" key="1">
    <citation type="submission" date="2020-08" db="EMBL/GenBank/DDBJ databases">
        <title>Genome public.</title>
        <authorList>
            <person name="Liu C."/>
            <person name="Sun Q."/>
        </authorList>
    </citation>
    <scope>NUCLEOTIDE SEQUENCE [LARGE SCALE GENOMIC DNA]</scope>
    <source>
        <strain evidence="4 5">New-7</strain>
    </source>
</reference>
<dbReference type="EMBL" id="JACOOK010000001">
    <property type="protein sequence ID" value="MBC5615855.1"/>
    <property type="molecule type" value="Genomic_DNA"/>
</dbReference>
<dbReference type="InterPro" id="IPR050709">
    <property type="entry name" value="Biotin_Carboxyl_Carrier/Decarb"/>
</dbReference>
<dbReference type="CDD" id="cd06850">
    <property type="entry name" value="biotinyl_domain"/>
    <property type="match status" value="1"/>
</dbReference>